<evidence type="ECO:0000256" key="1">
    <source>
        <dbReference type="SAM" id="MobiDB-lite"/>
    </source>
</evidence>
<feature type="compositionally biased region" description="Low complexity" evidence="1">
    <location>
        <begin position="1"/>
        <end position="17"/>
    </location>
</feature>
<dbReference type="EMBL" id="HBFX01037890">
    <property type="protein sequence ID" value="CAD8971799.1"/>
    <property type="molecule type" value="Transcribed_RNA"/>
</dbReference>
<protein>
    <submittedName>
        <fullName evidence="2">Uncharacterized protein</fullName>
    </submittedName>
</protein>
<name>A0A7S1H7T0_HEMAN</name>
<proteinExistence type="predicted"/>
<gene>
    <name evidence="2" type="ORF">HAND00432_LOCUS22800</name>
</gene>
<organism evidence="2">
    <name type="scientific">Hemiselmis andersenii</name>
    <name type="common">Cryptophyte alga</name>
    <dbReference type="NCBI Taxonomy" id="464988"/>
    <lineage>
        <taxon>Eukaryota</taxon>
        <taxon>Cryptophyceae</taxon>
        <taxon>Cryptomonadales</taxon>
        <taxon>Hemiselmidaceae</taxon>
        <taxon>Hemiselmis</taxon>
    </lineage>
</organism>
<reference evidence="2" key="1">
    <citation type="submission" date="2021-01" db="EMBL/GenBank/DDBJ databases">
        <authorList>
            <person name="Corre E."/>
            <person name="Pelletier E."/>
            <person name="Niang G."/>
            <person name="Scheremetjew M."/>
            <person name="Finn R."/>
            <person name="Kale V."/>
            <person name="Holt S."/>
            <person name="Cochrane G."/>
            <person name="Meng A."/>
            <person name="Brown T."/>
            <person name="Cohen L."/>
        </authorList>
    </citation>
    <scope>NUCLEOTIDE SEQUENCE</scope>
    <source>
        <strain evidence="2">CCMP644</strain>
    </source>
</reference>
<evidence type="ECO:0000313" key="2">
    <source>
        <dbReference type="EMBL" id="CAD8971799.1"/>
    </source>
</evidence>
<feature type="region of interest" description="Disordered" evidence="1">
    <location>
        <begin position="1"/>
        <end position="46"/>
    </location>
</feature>
<accession>A0A7S1H7T0</accession>
<dbReference type="AlphaFoldDB" id="A0A7S1H7T0"/>
<sequence length="204" mass="21879">MLVGGNTAGATATPPGTRTQEGNVGGSSAAEAGQSPPPDREANPTHEVVGMGYNFTQIYEVHDKLVSTLVKILEETLDTGPAIRADRLFEKLYREHPGAREDVASAGGIMHICEVSKMLMYVEDGGGGKVHLDAVSDVFKITGRVTRVVEYAFFMESSIGNSNVRVPRKILYDGRAIEEGQVATVLATKLLMRVRKSDAAGNNM</sequence>